<dbReference type="Pfam" id="PF00005">
    <property type="entry name" value="ABC_tran"/>
    <property type="match status" value="1"/>
</dbReference>
<dbReference type="Gene3D" id="3.40.50.300">
    <property type="entry name" value="P-loop containing nucleotide triphosphate hydrolases"/>
    <property type="match status" value="1"/>
</dbReference>
<dbReference type="Proteomes" id="UP000229459">
    <property type="component" value="Unassembled WGS sequence"/>
</dbReference>
<dbReference type="GO" id="GO:0016887">
    <property type="term" value="F:ATP hydrolysis activity"/>
    <property type="evidence" value="ECO:0007669"/>
    <property type="project" value="InterPro"/>
</dbReference>
<evidence type="ECO:0000256" key="4">
    <source>
        <dbReference type="ARBA" id="ARBA00022840"/>
    </source>
</evidence>
<organism evidence="6 7">
    <name type="scientific">Candidatus Beckwithbacteria bacterium CG23_combo_of_CG06-09_8_20_14_all_34_8</name>
    <dbReference type="NCBI Taxonomy" id="1974497"/>
    <lineage>
        <taxon>Bacteria</taxon>
        <taxon>Candidatus Beckwithiibacteriota</taxon>
    </lineage>
</organism>
<dbReference type="InterPro" id="IPR050763">
    <property type="entry name" value="ABC_transporter_ATP-binding"/>
</dbReference>
<dbReference type="PANTHER" id="PTHR42711">
    <property type="entry name" value="ABC TRANSPORTER ATP-BINDING PROTEIN"/>
    <property type="match status" value="1"/>
</dbReference>
<comment type="similarity">
    <text evidence="1">Belongs to the ABC transporter superfamily.</text>
</comment>
<evidence type="ECO:0000313" key="7">
    <source>
        <dbReference type="Proteomes" id="UP000229459"/>
    </source>
</evidence>
<dbReference type="PROSITE" id="PS00211">
    <property type="entry name" value="ABC_TRANSPORTER_1"/>
    <property type="match status" value="1"/>
</dbReference>
<dbReference type="PANTHER" id="PTHR42711:SF5">
    <property type="entry name" value="ABC TRANSPORTER ATP-BINDING PROTEIN NATA"/>
    <property type="match status" value="1"/>
</dbReference>
<gene>
    <name evidence="6" type="ORF">COX08_04645</name>
</gene>
<reference evidence="6 7" key="1">
    <citation type="submission" date="2017-09" db="EMBL/GenBank/DDBJ databases">
        <title>Depth-based differentiation of microbial function through sediment-hosted aquifers and enrichment of novel symbionts in the deep terrestrial subsurface.</title>
        <authorList>
            <person name="Probst A.J."/>
            <person name="Ladd B."/>
            <person name="Jarett J.K."/>
            <person name="Geller-Mcgrath D.E."/>
            <person name="Sieber C.M."/>
            <person name="Emerson J.B."/>
            <person name="Anantharaman K."/>
            <person name="Thomas B.C."/>
            <person name="Malmstrom R."/>
            <person name="Stieglmeier M."/>
            <person name="Klingl A."/>
            <person name="Woyke T."/>
            <person name="Ryan C.M."/>
            <person name="Banfield J.F."/>
        </authorList>
    </citation>
    <scope>NUCLEOTIDE SEQUENCE [LARGE SCALE GENOMIC DNA]</scope>
    <source>
        <strain evidence="6">CG23_combo_of_CG06-09_8_20_14_all_34_8</strain>
    </source>
</reference>
<dbReference type="InterPro" id="IPR003439">
    <property type="entry name" value="ABC_transporter-like_ATP-bd"/>
</dbReference>
<proteinExistence type="inferred from homology"/>
<keyword evidence="3" id="KW-0547">Nucleotide-binding</keyword>
<sequence>MLKLIIMNILDVVNLSKHYKKFKAVDNISFSLKEGEILGFLGPNGAGKTTTIQMLLGVLTPTSGQINYFGKSLQENREEILEKVNFSSTYTHLPWRLTVWENLLYTSYLYEISDRKKRIERIIEIFKLKKLHNQTMSELSAGQLTRVNLAKAFINFPKVLLLDEPTASLDPDVAVYIHDFLLNQRSQFQVSIIFTSHNMAEVEKLCDRIVFINKGKIIADDTPNNLSKTIEISHITFFLQKGTNEALAYCQQNNLIVSQNGKYFKVDCKEKTIPKILKDLMELGIEYSEISIDKPDLQDYFLAKANL</sequence>
<evidence type="ECO:0000256" key="2">
    <source>
        <dbReference type="ARBA" id="ARBA00022448"/>
    </source>
</evidence>
<dbReference type="GO" id="GO:0005524">
    <property type="term" value="F:ATP binding"/>
    <property type="evidence" value="ECO:0007669"/>
    <property type="project" value="UniProtKB-KW"/>
</dbReference>
<evidence type="ECO:0000313" key="6">
    <source>
        <dbReference type="EMBL" id="PIP52764.1"/>
    </source>
</evidence>
<dbReference type="EMBL" id="PCSR01000110">
    <property type="protein sequence ID" value="PIP52764.1"/>
    <property type="molecule type" value="Genomic_DNA"/>
</dbReference>
<keyword evidence="4 6" id="KW-0067">ATP-binding</keyword>
<keyword evidence="2" id="KW-0813">Transport</keyword>
<dbReference type="AlphaFoldDB" id="A0A2H0B556"/>
<evidence type="ECO:0000256" key="3">
    <source>
        <dbReference type="ARBA" id="ARBA00022741"/>
    </source>
</evidence>
<dbReference type="CDD" id="cd03230">
    <property type="entry name" value="ABC_DR_subfamily_A"/>
    <property type="match status" value="1"/>
</dbReference>
<evidence type="ECO:0000259" key="5">
    <source>
        <dbReference type="PROSITE" id="PS50893"/>
    </source>
</evidence>
<feature type="domain" description="ABC transporter" evidence="5">
    <location>
        <begin position="10"/>
        <end position="239"/>
    </location>
</feature>
<dbReference type="InterPro" id="IPR003593">
    <property type="entry name" value="AAA+_ATPase"/>
</dbReference>
<comment type="caution">
    <text evidence="6">The sequence shown here is derived from an EMBL/GenBank/DDBJ whole genome shotgun (WGS) entry which is preliminary data.</text>
</comment>
<protein>
    <submittedName>
        <fullName evidence="6">ABC transporter ATP-binding protein</fullName>
    </submittedName>
</protein>
<dbReference type="SUPFAM" id="SSF52540">
    <property type="entry name" value="P-loop containing nucleoside triphosphate hydrolases"/>
    <property type="match status" value="1"/>
</dbReference>
<evidence type="ECO:0000256" key="1">
    <source>
        <dbReference type="ARBA" id="ARBA00005417"/>
    </source>
</evidence>
<accession>A0A2H0B556</accession>
<dbReference type="InterPro" id="IPR017871">
    <property type="entry name" value="ABC_transporter-like_CS"/>
</dbReference>
<name>A0A2H0B556_9BACT</name>
<dbReference type="PROSITE" id="PS50893">
    <property type="entry name" value="ABC_TRANSPORTER_2"/>
    <property type="match status" value="1"/>
</dbReference>
<dbReference type="InterPro" id="IPR027417">
    <property type="entry name" value="P-loop_NTPase"/>
</dbReference>
<dbReference type="SMART" id="SM00382">
    <property type="entry name" value="AAA"/>
    <property type="match status" value="1"/>
</dbReference>